<organism evidence="2 3">
    <name type="scientific">Alicyclobacillus fastidiosus</name>
    <dbReference type="NCBI Taxonomy" id="392011"/>
    <lineage>
        <taxon>Bacteria</taxon>
        <taxon>Bacillati</taxon>
        <taxon>Bacillota</taxon>
        <taxon>Bacilli</taxon>
        <taxon>Bacillales</taxon>
        <taxon>Alicyclobacillaceae</taxon>
        <taxon>Alicyclobacillus</taxon>
    </lineage>
</organism>
<keyword evidence="1" id="KW-1133">Transmembrane helix</keyword>
<dbReference type="RefSeq" id="WP_268005640.1">
    <property type="nucleotide sequence ID" value="NZ_CP104067.1"/>
</dbReference>
<evidence type="ECO:0000256" key="1">
    <source>
        <dbReference type="SAM" id="Phobius"/>
    </source>
</evidence>
<evidence type="ECO:0000313" key="2">
    <source>
        <dbReference type="EMBL" id="WAH41732.1"/>
    </source>
</evidence>
<keyword evidence="1" id="KW-0472">Membrane</keyword>
<feature type="transmembrane region" description="Helical" evidence="1">
    <location>
        <begin position="123"/>
        <end position="144"/>
    </location>
</feature>
<sequence>MRNRSVGTSSWNIYSPVISFYDFDDMGHWTREFRVRIWPVVLVVMFVVILFSTLSEKVTLGPNWTFKAVVIGVLVLFIVAKLIDHHVWIRRFSFFLTYIFFAFNTSTAFSPTDTLIMSKRMKILVMTQASVSLIIVAVLASRAIRGS</sequence>
<gene>
    <name evidence="2" type="ORF">NZD89_26595</name>
</gene>
<reference evidence="2" key="1">
    <citation type="submission" date="2022-08" db="EMBL/GenBank/DDBJ databases">
        <title>Alicyclobacillus fastidiosus DSM 17978, complete genome.</title>
        <authorList>
            <person name="Wang Q."/>
            <person name="Cai R."/>
            <person name="Wang Z."/>
        </authorList>
    </citation>
    <scope>NUCLEOTIDE SEQUENCE</scope>
    <source>
        <strain evidence="2">DSM 17978</strain>
    </source>
</reference>
<feature type="transmembrane region" description="Helical" evidence="1">
    <location>
        <begin position="92"/>
        <end position="111"/>
    </location>
</feature>
<keyword evidence="3" id="KW-1185">Reference proteome</keyword>
<feature type="transmembrane region" description="Helical" evidence="1">
    <location>
        <begin position="64"/>
        <end position="83"/>
    </location>
</feature>
<keyword evidence="1" id="KW-0812">Transmembrane</keyword>
<protein>
    <submittedName>
        <fullName evidence="2">Uncharacterized protein</fullName>
    </submittedName>
</protein>
<name>A0ABY6ZFU6_9BACL</name>
<accession>A0ABY6ZFU6</accession>
<proteinExistence type="predicted"/>
<evidence type="ECO:0000313" key="3">
    <source>
        <dbReference type="Proteomes" id="UP001164761"/>
    </source>
</evidence>
<dbReference type="EMBL" id="CP104067">
    <property type="protein sequence ID" value="WAH41732.1"/>
    <property type="molecule type" value="Genomic_DNA"/>
</dbReference>
<dbReference type="Proteomes" id="UP001164761">
    <property type="component" value="Chromosome"/>
</dbReference>
<feature type="transmembrane region" description="Helical" evidence="1">
    <location>
        <begin position="35"/>
        <end position="52"/>
    </location>
</feature>